<comment type="caution">
    <text evidence="1">The sequence shown here is derived from an EMBL/GenBank/DDBJ whole genome shotgun (WGS) entry which is preliminary data.</text>
</comment>
<gene>
    <name evidence="1" type="ORF">CTRU02_201877</name>
</gene>
<accession>A0ACC3ZIN3</accession>
<organism evidence="1 2">
    <name type="scientific">Colletotrichum truncatum</name>
    <name type="common">Anthracnose fungus</name>
    <name type="synonym">Colletotrichum capsici</name>
    <dbReference type="NCBI Taxonomy" id="5467"/>
    <lineage>
        <taxon>Eukaryota</taxon>
        <taxon>Fungi</taxon>
        <taxon>Dikarya</taxon>
        <taxon>Ascomycota</taxon>
        <taxon>Pezizomycotina</taxon>
        <taxon>Sordariomycetes</taxon>
        <taxon>Hypocreomycetidae</taxon>
        <taxon>Glomerellales</taxon>
        <taxon>Glomerellaceae</taxon>
        <taxon>Colletotrichum</taxon>
        <taxon>Colletotrichum truncatum species complex</taxon>
    </lineage>
</organism>
<keyword evidence="2" id="KW-1185">Reference proteome</keyword>
<proteinExistence type="predicted"/>
<dbReference type="EMBL" id="VUJX02000001">
    <property type="protein sequence ID" value="KAL0943990.1"/>
    <property type="molecule type" value="Genomic_DNA"/>
</dbReference>
<evidence type="ECO:0000313" key="2">
    <source>
        <dbReference type="Proteomes" id="UP000805649"/>
    </source>
</evidence>
<protein>
    <submittedName>
        <fullName evidence="1">Uncharacterized protein</fullName>
    </submittedName>
</protein>
<sequence length="86" mass="9532">MELKLKGLVVPGRVVLYRVRELTTRTALPPVTPTEDMGDETRAERWEGDPLNPTSSFQTSPLVLTSSAPAHFVDLAEAMNRIRGLQ</sequence>
<dbReference type="Proteomes" id="UP000805649">
    <property type="component" value="Unassembled WGS sequence"/>
</dbReference>
<name>A0ACC3ZIN3_COLTU</name>
<reference evidence="1 2" key="1">
    <citation type="journal article" date="2020" name="Phytopathology">
        <title>Genome Sequence Resources of Colletotrichum truncatum, C. plurivorum, C. musicola, and C. sojae: Four Species Pathogenic to Soybean (Glycine max).</title>
        <authorList>
            <person name="Rogerio F."/>
            <person name="Boufleur T.R."/>
            <person name="Ciampi-Guillardi M."/>
            <person name="Sukno S.A."/>
            <person name="Thon M.R."/>
            <person name="Massola Junior N.S."/>
            <person name="Baroncelli R."/>
        </authorList>
    </citation>
    <scope>NUCLEOTIDE SEQUENCE [LARGE SCALE GENOMIC DNA]</scope>
    <source>
        <strain evidence="1 2">CMES1059</strain>
    </source>
</reference>
<evidence type="ECO:0000313" key="1">
    <source>
        <dbReference type="EMBL" id="KAL0943990.1"/>
    </source>
</evidence>